<dbReference type="RefSeq" id="WP_316027789.1">
    <property type="nucleotide sequence ID" value="NZ_JAWDIO010000002.1"/>
</dbReference>
<evidence type="ECO:0000256" key="1">
    <source>
        <dbReference type="SAM" id="Phobius"/>
    </source>
</evidence>
<comment type="caution">
    <text evidence="2">The sequence shown here is derived from an EMBL/GenBank/DDBJ whole genome shotgun (WGS) entry which is preliminary data.</text>
</comment>
<feature type="transmembrane region" description="Helical" evidence="1">
    <location>
        <begin position="75"/>
        <end position="94"/>
    </location>
</feature>
<name>A0ABU3T1Z9_9ALTE</name>
<keyword evidence="1" id="KW-0812">Transmembrane</keyword>
<evidence type="ECO:0000313" key="2">
    <source>
        <dbReference type="EMBL" id="MDU0356294.1"/>
    </source>
</evidence>
<dbReference type="Proteomes" id="UP001247805">
    <property type="component" value="Unassembled WGS sequence"/>
</dbReference>
<sequence>MYLNSELLASGGVVEDSITTAKPYYNSTIVRIPNGLEFFSITIQVSNYHSNWAGLWTPVVIGDADDLHIHQRDKVALSMFILGALLITIIHSLIQFFYVQLTIFHSSLLVCAYCFSYGN</sequence>
<evidence type="ECO:0000313" key="3">
    <source>
        <dbReference type="Proteomes" id="UP001247805"/>
    </source>
</evidence>
<reference evidence="2 3" key="1">
    <citation type="submission" date="2023-10" db="EMBL/GenBank/DDBJ databases">
        <title>Glaciecola aquimarina strain GGW-M5 nov., isolated from a coastal seawater.</title>
        <authorList>
            <person name="Bayburt H."/>
            <person name="Kim J.M."/>
            <person name="Choi B.J."/>
            <person name="Jeon C.O."/>
        </authorList>
    </citation>
    <scope>NUCLEOTIDE SEQUENCE [LARGE SCALE GENOMIC DNA]</scope>
    <source>
        <strain evidence="2 3">KCTC 32108</strain>
    </source>
</reference>
<protein>
    <submittedName>
        <fullName evidence="2">Uncharacterized protein</fullName>
    </submittedName>
</protein>
<gene>
    <name evidence="2" type="ORF">RS130_22540</name>
</gene>
<keyword evidence="1" id="KW-1133">Transmembrane helix</keyword>
<accession>A0ABU3T1Z9</accession>
<proteinExistence type="predicted"/>
<organism evidence="2 3">
    <name type="scientific">Paraglaciecola aquimarina</name>
    <dbReference type="NCBI Taxonomy" id="1235557"/>
    <lineage>
        <taxon>Bacteria</taxon>
        <taxon>Pseudomonadati</taxon>
        <taxon>Pseudomonadota</taxon>
        <taxon>Gammaproteobacteria</taxon>
        <taxon>Alteromonadales</taxon>
        <taxon>Alteromonadaceae</taxon>
        <taxon>Paraglaciecola</taxon>
    </lineage>
</organism>
<dbReference type="EMBL" id="JAWDIO010000002">
    <property type="protein sequence ID" value="MDU0356294.1"/>
    <property type="molecule type" value="Genomic_DNA"/>
</dbReference>
<keyword evidence="1" id="KW-0472">Membrane</keyword>
<keyword evidence="3" id="KW-1185">Reference proteome</keyword>